<reference evidence="1" key="1">
    <citation type="submission" date="2023-07" db="EMBL/GenBank/DDBJ databases">
        <title>Genome content predicts the carbon catabolic preferences of heterotrophic bacteria.</title>
        <authorList>
            <person name="Gralka M."/>
        </authorList>
    </citation>
    <scope>NUCLEOTIDE SEQUENCE</scope>
    <source>
        <strain evidence="1">E2R20</strain>
    </source>
</reference>
<proteinExistence type="predicted"/>
<keyword evidence="2" id="KW-1185">Reference proteome</keyword>
<dbReference type="Proteomes" id="UP001170310">
    <property type="component" value="Unassembled WGS sequence"/>
</dbReference>
<dbReference type="InterPro" id="IPR012349">
    <property type="entry name" value="Split_barrel_FMN-bd"/>
</dbReference>
<evidence type="ECO:0000313" key="2">
    <source>
        <dbReference type="Proteomes" id="UP001170310"/>
    </source>
</evidence>
<dbReference type="SUPFAM" id="SSF50475">
    <property type="entry name" value="FMN-binding split barrel"/>
    <property type="match status" value="1"/>
</dbReference>
<accession>A0AAW7YQZ2</accession>
<evidence type="ECO:0000313" key="1">
    <source>
        <dbReference type="EMBL" id="MDO6574147.1"/>
    </source>
</evidence>
<dbReference type="PANTHER" id="PTHR35802">
    <property type="entry name" value="PROTEASE SYNTHASE AND SPORULATION PROTEIN PAI 2"/>
    <property type="match status" value="1"/>
</dbReference>
<gene>
    <name evidence="1" type="ORF">Q4528_08240</name>
</gene>
<sequence>MYIPKQYQIHDYEMIKSFMNEHNFVTIVTYNGTTPIATHLPVNIEEKHNELYISGHFAKGNEQWKTIDQNQQVLIIFQGSHGYISSTWYDTEDVPTWDYQSVHAYGTGQLLTTEELESELMKMLDKYENHRPNGATWNNLSKESKQQIKGIVGFKVKINKLEAAFKMSQNRTQSEKENIILHLNQSDQLNDKDLARELKKL</sequence>
<name>A0AAW7YQZ2_9STAP</name>
<dbReference type="PIRSF" id="PIRSF010372">
    <property type="entry name" value="PaiB"/>
    <property type="match status" value="1"/>
</dbReference>
<dbReference type="Pfam" id="PF04299">
    <property type="entry name" value="FMN_bind_2"/>
    <property type="match status" value="1"/>
</dbReference>
<dbReference type="EMBL" id="JAUOQO010000006">
    <property type="protein sequence ID" value="MDO6574147.1"/>
    <property type="molecule type" value="Genomic_DNA"/>
</dbReference>
<organism evidence="1 2">
    <name type="scientific">Staphylococcus pasteuri_A</name>
    <dbReference type="NCBI Taxonomy" id="3062664"/>
    <lineage>
        <taxon>Bacteria</taxon>
        <taxon>Bacillati</taxon>
        <taxon>Bacillota</taxon>
        <taxon>Bacilli</taxon>
        <taxon>Bacillales</taxon>
        <taxon>Staphylococcaceae</taxon>
        <taxon>Staphylococcus</taxon>
    </lineage>
</organism>
<dbReference type="PANTHER" id="PTHR35802:SF1">
    <property type="entry name" value="PROTEASE SYNTHASE AND SPORULATION PROTEIN PAI 2"/>
    <property type="match status" value="1"/>
</dbReference>
<comment type="caution">
    <text evidence="1">The sequence shown here is derived from an EMBL/GenBank/DDBJ whole genome shotgun (WGS) entry which is preliminary data.</text>
</comment>
<dbReference type="AlphaFoldDB" id="A0AAW7YQZ2"/>
<dbReference type="RefSeq" id="WP_046466534.1">
    <property type="nucleotide sequence ID" value="NZ_JAUOQO010000006.1"/>
</dbReference>
<dbReference type="Gene3D" id="2.30.110.10">
    <property type="entry name" value="Electron Transport, Fmn-binding Protein, Chain A"/>
    <property type="match status" value="1"/>
</dbReference>
<protein>
    <submittedName>
        <fullName evidence="1">FMN-binding negative transcriptional regulator</fullName>
    </submittedName>
</protein>
<dbReference type="InterPro" id="IPR007396">
    <property type="entry name" value="TR_PAI2-type"/>
</dbReference>